<feature type="domain" description="YCII-related" evidence="2">
    <location>
        <begin position="17"/>
        <end position="116"/>
    </location>
</feature>
<proteinExistence type="inferred from homology"/>
<evidence type="ECO:0000313" key="4">
    <source>
        <dbReference type="Proteomes" id="UP000620075"/>
    </source>
</evidence>
<reference evidence="3 4" key="1">
    <citation type="submission" date="2020-10" db="EMBL/GenBank/DDBJ databases">
        <title>Ca. Dormibacterota MAGs.</title>
        <authorList>
            <person name="Montgomery K."/>
        </authorList>
    </citation>
    <scope>NUCLEOTIDE SEQUENCE [LARGE SCALE GENOMIC DNA]</scope>
    <source>
        <strain evidence="3">SC8811_S16_3</strain>
    </source>
</reference>
<evidence type="ECO:0000313" key="3">
    <source>
        <dbReference type="EMBL" id="MBJ7602504.1"/>
    </source>
</evidence>
<dbReference type="Gene3D" id="3.30.70.1060">
    <property type="entry name" value="Dimeric alpha+beta barrel"/>
    <property type="match status" value="1"/>
</dbReference>
<sequence length="117" mass="12572">MKYAMTCGRAAWEDDSAFPESEKQKMYGAAVEWFGRLAAQGKVTGGEQLQGPETARTVALTKGGGSTVVDGPFLVDGNVALGGYMILEVADFDEAIALTRTFPILESKVEVRPVIER</sequence>
<comment type="caution">
    <text evidence="3">The sequence shown here is derived from an EMBL/GenBank/DDBJ whole genome shotgun (WGS) entry which is preliminary data.</text>
</comment>
<dbReference type="SUPFAM" id="SSF54909">
    <property type="entry name" value="Dimeric alpha+beta barrel"/>
    <property type="match status" value="1"/>
</dbReference>
<dbReference type="EMBL" id="JAEKNQ010000019">
    <property type="protein sequence ID" value="MBJ7602504.1"/>
    <property type="molecule type" value="Genomic_DNA"/>
</dbReference>
<name>A0A934KBQ4_9BACT</name>
<dbReference type="Pfam" id="PF03795">
    <property type="entry name" value="YCII"/>
    <property type="match status" value="1"/>
</dbReference>
<organism evidence="3 4">
    <name type="scientific">Candidatus Dormiibacter inghamiae</name>
    <dbReference type="NCBI Taxonomy" id="3127013"/>
    <lineage>
        <taxon>Bacteria</taxon>
        <taxon>Bacillati</taxon>
        <taxon>Candidatus Dormiibacterota</taxon>
        <taxon>Candidatus Dormibacteria</taxon>
        <taxon>Candidatus Dormibacterales</taxon>
        <taxon>Candidatus Dormibacteraceae</taxon>
        <taxon>Candidatus Dormiibacter</taxon>
    </lineage>
</organism>
<dbReference type="InterPro" id="IPR005545">
    <property type="entry name" value="YCII"/>
</dbReference>
<dbReference type="PANTHER" id="PTHR35174">
    <property type="entry name" value="BLL7171 PROTEIN-RELATED"/>
    <property type="match status" value="1"/>
</dbReference>
<evidence type="ECO:0000256" key="1">
    <source>
        <dbReference type="ARBA" id="ARBA00007689"/>
    </source>
</evidence>
<accession>A0A934KBQ4</accession>
<protein>
    <recommendedName>
        <fullName evidence="2">YCII-related domain-containing protein</fullName>
    </recommendedName>
</protein>
<gene>
    <name evidence="3" type="ORF">JF888_04815</name>
</gene>
<dbReference type="Proteomes" id="UP000620075">
    <property type="component" value="Unassembled WGS sequence"/>
</dbReference>
<dbReference type="PANTHER" id="PTHR35174:SF3">
    <property type="entry name" value="BLL7171 PROTEIN"/>
    <property type="match status" value="1"/>
</dbReference>
<evidence type="ECO:0000259" key="2">
    <source>
        <dbReference type="Pfam" id="PF03795"/>
    </source>
</evidence>
<dbReference type="AlphaFoldDB" id="A0A934KBQ4"/>
<comment type="similarity">
    <text evidence="1">Belongs to the YciI family.</text>
</comment>
<dbReference type="RefSeq" id="WP_338177053.1">
    <property type="nucleotide sequence ID" value="NZ_JAEKNQ010000019.1"/>
</dbReference>
<dbReference type="InterPro" id="IPR011008">
    <property type="entry name" value="Dimeric_a/b-barrel"/>
</dbReference>